<dbReference type="InterPro" id="IPR001320">
    <property type="entry name" value="Iontro_rcpt_C"/>
</dbReference>
<evidence type="ECO:0000256" key="11">
    <source>
        <dbReference type="ARBA" id="ARBA00023257"/>
    </source>
</evidence>
<evidence type="ECO:0000259" key="16">
    <source>
        <dbReference type="SMART" id="SM00079"/>
    </source>
</evidence>
<evidence type="ECO:0000256" key="15">
    <source>
        <dbReference type="SAM" id="Phobius"/>
    </source>
</evidence>
<keyword evidence="13" id="KW-0407">Ion channel</keyword>
<comment type="similarity">
    <text evidence="2">Belongs to the glutamate-gated ion channel (TC 1.A.10.1) family.</text>
</comment>
<keyword evidence="11" id="KW-0628">Postsynaptic cell membrane</keyword>
<feature type="domain" description="Ionotropic glutamate receptor L-glutamate and glycine-binding" evidence="17">
    <location>
        <begin position="450"/>
        <end position="502"/>
    </location>
</feature>
<keyword evidence="3" id="KW-0813">Transport</keyword>
<gene>
    <name evidence="19" type="primary">LOC106468764</name>
</gene>
<feature type="non-terminal residue" evidence="19">
    <location>
        <position position="1"/>
    </location>
</feature>
<keyword evidence="5 15" id="KW-1133">Transmembrane helix</keyword>
<dbReference type="InterPro" id="IPR019594">
    <property type="entry name" value="Glu/Gly-bd"/>
</dbReference>
<keyword evidence="9" id="KW-0675">Receptor</keyword>
<dbReference type="Proteomes" id="UP000694941">
    <property type="component" value="Unplaced"/>
</dbReference>
<accession>A0ABM1TAC9</accession>
<comment type="subcellular location">
    <subcellularLocation>
        <location evidence="1">Membrane</location>
        <topology evidence="1">Multi-pass membrane protein</topology>
    </subcellularLocation>
    <subcellularLocation>
        <location evidence="14">Postsynaptic cell membrane</location>
    </subcellularLocation>
</comment>
<evidence type="ECO:0000256" key="6">
    <source>
        <dbReference type="ARBA" id="ARBA00023018"/>
    </source>
</evidence>
<dbReference type="Pfam" id="PF10613">
    <property type="entry name" value="Lig_chan-Glu_bd"/>
    <property type="match status" value="1"/>
</dbReference>
<dbReference type="SMART" id="SM00079">
    <property type="entry name" value="PBPe"/>
    <property type="match status" value="1"/>
</dbReference>
<evidence type="ECO:0000256" key="5">
    <source>
        <dbReference type="ARBA" id="ARBA00022989"/>
    </source>
</evidence>
<evidence type="ECO:0000256" key="14">
    <source>
        <dbReference type="ARBA" id="ARBA00034100"/>
    </source>
</evidence>
<feature type="transmembrane region" description="Helical" evidence="15">
    <location>
        <begin position="638"/>
        <end position="670"/>
    </location>
</feature>
<keyword evidence="18" id="KW-1185">Reference proteome</keyword>
<dbReference type="InterPro" id="IPR028082">
    <property type="entry name" value="Peripla_BP_I"/>
</dbReference>
<keyword evidence="10" id="KW-0325">Glycoprotein</keyword>
<evidence type="ECO:0000256" key="4">
    <source>
        <dbReference type="ARBA" id="ARBA00022692"/>
    </source>
</evidence>
<dbReference type="SUPFAM" id="SSF53822">
    <property type="entry name" value="Periplasmic binding protein-like I"/>
    <property type="match status" value="1"/>
</dbReference>
<feature type="domain" description="Ionotropic glutamate receptor L-glutamate and glycine-binding" evidence="17">
    <location>
        <begin position="374"/>
        <end position="438"/>
    </location>
</feature>
<dbReference type="RefSeq" id="XP_022252835.1">
    <property type="nucleotide sequence ID" value="XM_022397127.1"/>
</dbReference>
<keyword evidence="12" id="KW-1071">Ligand-gated ion channel</keyword>
<evidence type="ECO:0000256" key="10">
    <source>
        <dbReference type="ARBA" id="ARBA00023180"/>
    </source>
</evidence>
<evidence type="ECO:0000256" key="7">
    <source>
        <dbReference type="ARBA" id="ARBA00023065"/>
    </source>
</evidence>
<sequence length="709" mass="79465">CYLLEQNVVTIIGPSSSTHIKVAHSPIGNLGVPHLAPTATDPTLSFNQAGQPPYPSLIKVTPPDSFQMTALTAFMLKFKWKAIAIVAESTDYGLNGLIELQRIATSRNIVVVSAETFVQTRDPENLDAIDVLEAIKSKGVRIVTLHCVIDYAKVILKQAHQLGMLEEGWAWFVTDGVTFSGGKALFEPNGKVPDYMTGIIGTQPPLQENLLLKKMKQDLEVKVRRTVDISELPAAARIYDAVLAVAYGLHSLISRQNFNIPSFSRGTCSNATVNYWDDGKELFRSILEIKNVRGLQGNLEFNDFGFYSNIAYSLVNLQPTGFTEFGNWTMSNGLEELKFTSAPLFPGGIKSPPGGAVYELTNKTLRVVVLEEPPFVMKNQDYDPKDPQSQQYVGYCMDLLTKLQKIFNFRYTVYEVTQYGRKHPVTKRWNGLVKELVDDVSNVTVYEVTQYGRKHPVTKRWNGLVKELVDDVSNVTVYEVTQYGRKHPVTKRWNGLVKELVDDTIDPGFINFPARVVIGVWWFTNVVLISAYTAKLAAVFTAERLVTGDPGRYAFIFDSPVLDFAAQQEPCNTETIGLFAPQNYGFGLQKDSPYEEKFSLGILKLKEEGFLEMLYERWFKGICSQVTASRTKSENYQLAFNAMIGVFSCLSGGIGISLLVVAGSWLVVCIKKMRKEKNSRLRVYPANRSYPTEILDRKGATWTWITGRQ</sequence>
<dbReference type="Pfam" id="PF00060">
    <property type="entry name" value="Lig_chan"/>
    <property type="match status" value="1"/>
</dbReference>
<evidence type="ECO:0000256" key="2">
    <source>
        <dbReference type="ARBA" id="ARBA00008685"/>
    </source>
</evidence>
<dbReference type="GeneID" id="106468764"/>
<evidence type="ECO:0000256" key="1">
    <source>
        <dbReference type="ARBA" id="ARBA00004141"/>
    </source>
</evidence>
<dbReference type="InterPro" id="IPR001828">
    <property type="entry name" value="ANF_lig-bd_rcpt"/>
</dbReference>
<organism evidence="18 19">
    <name type="scientific">Limulus polyphemus</name>
    <name type="common">Atlantic horseshoe crab</name>
    <dbReference type="NCBI Taxonomy" id="6850"/>
    <lineage>
        <taxon>Eukaryota</taxon>
        <taxon>Metazoa</taxon>
        <taxon>Ecdysozoa</taxon>
        <taxon>Arthropoda</taxon>
        <taxon>Chelicerata</taxon>
        <taxon>Merostomata</taxon>
        <taxon>Xiphosura</taxon>
        <taxon>Limulidae</taxon>
        <taxon>Limulus</taxon>
    </lineage>
</organism>
<dbReference type="InterPro" id="IPR015683">
    <property type="entry name" value="Ionotropic_Glu_rcpt"/>
</dbReference>
<keyword evidence="6" id="KW-0770">Synapse</keyword>
<reference evidence="19" key="1">
    <citation type="submission" date="2025-08" db="UniProtKB">
        <authorList>
            <consortium name="RefSeq"/>
        </authorList>
    </citation>
    <scope>IDENTIFICATION</scope>
    <source>
        <tissue evidence="19">Muscle</tissue>
    </source>
</reference>
<name>A0ABM1TAC9_LIMPO</name>
<dbReference type="SUPFAM" id="SSF53850">
    <property type="entry name" value="Periplasmic binding protein-like II"/>
    <property type="match status" value="1"/>
</dbReference>
<keyword evidence="8 15" id="KW-0472">Membrane</keyword>
<dbReference type="Gene3D" id="3.40.50.2300">
    <property type="match status" value="2"/>
</dbReference>
<evidence type="ECO:0000313" key="18">
    <source>
        <dbReference type="Proteomes" id="UP000694941"/>
    </source>
</evidence>
<feature type="domain" description="Ionotropic glutamate receptor C-terminal" evidence="16">
    <location>
        <begin position="364"/>
        <end position="621"/>
    </location>
</feature>
<dbReference type="Gene3D" id="3.40.190.10">
    <property type="entry name" value="Periplasmic binding protein-like II"/>
    <property type="match status" value="2"/>
</dbReference>
<evidence type="ECO:0000256" key="8">
    <source>
        <dbReference type="ARBA" id="ARBA00023136"/>
    </source>
</evidence>
<evidence type="ECO:0000256" key="13">
    <source>
        <dbReference type="ARBA" id="ARBA00023303"/>
    </source>
</evidence>
<dbReference type="Pfam" id="PF01094">
    <property type="entry name" value="ANF_receptor"/>
    <property type="match status" value="1"/>
</dbReference>
<keyword evidence="7" id="KW-0406">Ion transport</keyword>
<evidence type="ECO:0000313" key="19">
    <source>
        <dbReference type="RefSeq" id="XP_022252835.1"/>
    </source>
</evidence>
<evidence type="ECO:0000259" key="17">
    <source>
        <dbReference type="SMART" id="SM00918"/>
    </source>
</evidence>
<protein>
    <submittedName>
        <fullName evidence="19">Glutamate receptor ionotropic, NMDA 1-like</fullName>
    </submittedName>
</protein>
<proteinExistence type="inferred from homology"/>
<dbReference type="PANTHER" id="PTHR18966">
    <property type="entry name" value="IONOTROPIC GLUTAMATE RECEPTOR"/>
    <property type="match status" value="1"/>
</dbReference>
<evidence type="ECO:0000256" key="9">
    <source>
        <dbReference type="ARBA" id="ARBA00023170"/>
    </source>
</evidence>
<keyword evidence="4 15" id="KW-0812">Transmembrane</keyword>
<evidence type="ECO:0000256" key="12">
    <source>
        <dbReference type="ARBA" id="ARBA00023286"/>
    </source>
</evidence>
<evidence type="ECO:0000256" key="3">
    <source>
        <dbReference type="ARBA" id="ARBA00022448"/>
    </source>
</evidence>
<dbReference type="SMART" id="SM00918">
    <property type="entry name" value="Lig_chan-Glu_bd"/>
    <property type="match status" value="2"/>
</dbReference>
<dbReference type="Gene3D" id="1.10.287.70">
    <property type="match status" value="1"/>
</dbReference>